<comment type="caution">
    <text evidence="2">The sequence shown here is derived from an EMBL/GenBank/DDBJ whole genome shotgun (WGS) entry which is preliminary data.</text>
</comment>
<keyword evidence="3" id="KW-1185">Reference proteome</keyword>
<reference evidence="3" key="1">
    <citation type="submission" date="2024-07" db="EMBL/GenBank/DDBJ databases">
        <title>Two chromosome-level genome assemblies of Korean endemic species Abeliophyllum distichum and Forsythia ovata (Oleaceae).</title>
        <authorList>
            <person name="Jang H."/>
        </authorList>
    </citation>
    <scope>NUCLEOTIDE SEQUENCE [LARGE SCALE GENOMIC DNA]</scope>
</reference>
<proteinExistence type="predicted"/>
<dbReference type="AlphaFoldDB" id="A0ABD1S4S4"/>
<evidence type="ECO:0000313" key="2">
    <source>
        <dbReference type="EMBL" id="KAL2495753.1"/>
    </source>
</evidence>
<feature type="region of interest" description="Disordered" evidence="1">
    <location>
        <begin position="81"/>
        <end position="103"/>
    </location>
</feature>
<evidence type="ECO:0000313" key="3">
    <source>
        <dbReference type="Proteomes" id="UP001604277"/>
    </source>
</evidence>
<sequence>MTTLRTQIEDECTVYIKSASRVSITNQSTVDIVFFLHTDAIQNTHDVLESSFTNESISTTTSKLQEDHVSNISTARRLLFSASNESQEKKKHKQLEDSDANAN</sequence>
<accession>A0ABD1S4S4</accession>
<dbReference type="Proteomes" id="UP001604277">
    <property type="component" value="Unassembled WGS sequence"/>
</dbReference>
<name>A0ABD1S4S4_9LAMI</name>
<organism evidence="2 3">
    <name type="scientific">Forsythia ovata</name>
    <dbReference type="NCBI Taxonomy" id="205694"/>
    <lineage>
        <taxon>Eukaryota</taxon>
        <taxon>Viridiplantae</taxon>
        <taxon>Streptophyta</taxon>
        <taxon>Embryophyta</taxon>
        <taxon>Tracheophyta</taxon>
        <taxon>Spermatophyta</taxon>
        <taxon>Magnoliopsida</taxon>
        <taxon>eudicotyledons</taxon>
        <taxon>Gunneridae</taxon>
        <taxon>Pentapetalae</taxon>
        <taxon>asterids</taxon>
        <taxon>lamiids</taxon>
        <taxon>Lamiales</taxon>
        <taxon>Oleaceae</taxon>
        <taxon>Forsythieae</taxon>
        <taxon>Forsythia</taxon>
    </lineage>
</organism>
<dbReference type="EMBL" id="JBFOLJ010000011">
    <property type="protein sequence ID" value="KAL2495753.1"/>
    <property type="molecule type" value="Genomic_DNA"/>
</dbReference>
<protein>
    <submittedName>
        <fullName evidence="2">Uncharacterized protein</fullName>
    </submittedName>
</protein>
<evidence type="ECO:0000256" key="1">
    <source>
        <dbReference type="SAM" id="MobiDB-lite"/>
    </source>
</evidence>
<gene>
    <name evidence="2" type="ORF">Fot_39510</name>
</gene>